<dbReference type="PANTHER" id="PTHR46599">
    <property type="entry name" value="PIGGYBAC TRANSPOSABLE ELEMENT-DERIVED PROTEIN 4"/>
    <property type="match status" value="1"/>
</dbReference>
<evidence type="ECO:0000259" key="2">
    <source>
        <dbReference type="Pfam" id="PF13843"/>
    </source>
</evidence>
<keyword evidence="4" id="KW-1185">Reference proteome</keyword>
<feature type="domain" description="PiggyBac transposable element-derived protein" evidence="2">
    <location>
        <begin position="316"/>
        <end position="633"/>
    </location>
</feature>
<dbReference type="AlphaFoldDB" id="A0A2P4YI45"/>
<evidence type="ECO:0000256" key="1">
    <source>
        <dbReference type="SAM" id="MobiDB-lite"/>
    </source>
</evidence>
<organism evidence="3 4">
    <name type="scientific">Phytophthora palmivora</name>
    <dbReference type="NCBI Taxonomy" id="4796"/>
    <lineage>
        <taxon>Eukaryota</taxon>
        <taxon>Sar</taxon>
        <taxon>Stramenopiles</taxon>
        <taxon>Oomycota</taxon>
        <taxon>Peronosporomycetes</taxon>
        <taxon>Peronosporales</taxon>
        <taxon>Peronosporaceae</taxon>
        <taxon>Phytophthora</taxon>
    </lineage>
</organism>
<dbReference type="Proteomes" id="UP000237271">
    <property type="component" value="Unassembled WGS sequence"/>
</dbReference>
<accession>A0A2P4YI45</accession>
<proteinExistence type="predicted"/>
<protein>
    <recommendedName>
        <fullName evidence="2">PiggyBac transposable element-derived protein domain-containing protein</fullName>
    </recommendedName>
</protein>
<sequence length="647" mass="72965">MARIRSTGRQKPAVSPHDVDFRHLWRWMTSNSSQIRGHLGLCASAKYTVGADIFVLYLAFADHVIDSGFLATANEDEAAEENDSDRGDEMQHDEDVEAGEIVEDVVRASQINTTVELSQRTMDAMFGSPPPSEEELSQGAVDRAFELSQGGGQSEPDVLEGATQLQHMSGASGAESAESDAPVARRLRPRREFKRDVNFVEENKNLDDYEQLSSGESDGNAIADIDDDNVEPRGMDEAEYVISATDALELDEAFIASLSIGDNVKLSPEALARRQDALRSMCWTQPSSNFEIADGYPSLTAEEARQVAELQSLCDSPLDTFFYFEPKAMWIDICEETNRYRSQQTLPRTQRMHAKQKELRGTPTETVKQIRRRLRLKPEYETHELLHVMGLLVAHMLCPPQRRFSQHWPMTEDGAAPAGTFGKYMPRNRCQDILRDLHFVDNKGDPTRDKLRKLRPVVDKIQQRFLAGWTLPAVFTFDEGVLPATSRRNTTRMFMPDKPHRYGSKMFMTCDSKTAYCHRFEIYVGKMKAREDQADAFDHKTGAAAVIRNLKIVLANDHREFHAVTIDRFYSSIPLAIELLSMHVYVIGTIMTGRLGFDRNVIETRKTQPRSLPRGSFTFSRSLMSSSMIARITGGTVNRSTTCVQDL</sequence>
<gene>
    <name evidence="3" type="ORF">PHPALM_5212</name>
</gene>
<comment type="caution">
    <text evidence="3">The sequence shown here is derived from an EMBL/GenBank/DDBJ whole genome shotgun (WGS) entry which is preliminary data.</text>
</comment>
<evidence type="ECO:0000313" key="4">
    <source>
        <dbReference type="Proteomes" id="UP000237271"/>
    </source>
</evidence>
<feature type="region of interest" description="Disordered" evidence="1">
    <location>
        <begin position="345"/>
        <end position="366"/>
    </location>
</feature>
<dbReference type="InterPro" id="IPR029526">
    <property type="entry name" value="PGBD"/>
</dbReference>
<dbReference type="Pfam" id="PF13843">
    <property type="entry name" value="DDE_Tnp_1_7"/>
    <property type="match status" value="1"/>
</dbReference>
<dbReference type="EMBL" id="NCKW01002642">
    <property type="protein sequence ID" value="POM77409.1"/>
    <property type="molecule type" value="Genomic_DNA"/>
</dbReference>
<feature type="region of interest" description="Disordered" evidence="1">
    <location>
        <begin position="166"/>
        <end position="188"/>
    </location>
</feature>
<feature type="region of interest" description="Disordered" evidence="1">
    <location>
        <begin position="210"/>
        <end position="231"/>
    </location>
</feature>
<name>A0A2P4YI45_9STRA</name>
<dbReference type="OrthoDB" id="7790830at2759"/>
<dbReference type="PANTHER" id="PTHR46599:SF3">
    <property type="entry name" value="PIGGYBAC TRANSPOSABLE ELEMENT-DERIVED PROTEIN 4"/>
    <property type="match status" value="1"/>
</dbReference>
<feature type="compositionally biased region" description="Low complexity" evidence="1">
    <location>
        <begin position="169"/>
        <end position="181"/>
    </location>
</feature>
<evidence type="ECO:0000313" key="3">
    <source>
        <dbReference type="EMBL" id="POM77409.1"/>
    </source>
</evidence>
<reference evidence="3 4" key="1">
    <citation type="journal article" date="2017" name="Genome Biol. Evol.">
        <title>Phytophthora megakarya and P. palmivora, closely related causal agents of cacao black pod rot, underwent increases in genome sizes and gene numbers by different mechanisms.</title>
        <authorList>
            <person name="Ali S.S."/>
            <person name="Shao J."/>
            <person name="Lary D.J."/>
            <person name="Kronmiller B."/>
            <person name="Shen D."/>
            <person name="Strem M.D."/>
            <person name="Amoako-Attah I."/>
            <person name="Akrofi A.Y."/>
            <person name="Begoude B.A."/>
            <person name="Ten Hoopen G.M."/>
            <person name="Coulibaly K."/>
            <person name="Kebe B.I."/>
            <person name="Melnick R.L."/>
            <person name="Guiltinan M.J."/>
            <person name="Tyler B.M."/>
            <person name="Meinhardt L.W."/>
            <person name="Bailey B.A."/>
        </authorList>
    </citation>
    <scope>NUCLEOTIDE SEQUENCE [LARGE SCALE GENOMIC DNA]</scope>
    <source>
        <strain evidence="4">sbr112.9</strain>
    </source>
</reference>